<organism evidence="2 3">
    <name type="scientific">Tritonibacter mobilis F1926</name>
    <dbReference type="NCBI Taxonomy" id="1265309"/>
    <lineage>
        <taxon>Bacteria</taxon>
        <taxon>Pseudomonadati</taxon>
        <taxon>Pseudomonadota</taxon>
        <taxon>Alphaproteobacteria</taxon>
        <taxon>Rhodobacterales</taxon>
        <taxon>Paracoccaceae</taxon>
        <taxon>Tritonibacter</taxon>
    </lineage>
</organism>
<reference evidence="2 3" key="1">
    <citation type="journal article" date="2016" name="ISME J.">
        <title>Global occurrence and heterogeneity of the Roseobacter-clade species Ruegeria mobilis.</title>
        <authorList>
            <person name="Sonnenschein E."/>
            <person name="Gram L."/>
        </authorList>
    </citation>
    <scope>NUCLEOTIDE SEQUENCE [LARGE SCALE GENOMIC DNA]</scope>
    <source>
        <strain evidence="2 3">F1926</strain>
        <plasmid evidence="2 3">unnamed1</plasmid>
    </source>
</reference>
<keyword evidence="1" id="KW-0472">Membrane</keyword>
<evidence type="ECO:0000313" key="3">
    <source>
        <dbReference type="Proteomes" id="UP000013243"/>
    </source>
</evidence>
<accession>A0A1B1A9F7</accession>
<keyword evidence="1" id="KW-1133">Transmembrane helix</keyword>
<feature type="transmembrane region" description="Helical" evidence="1">
    <location>
        <begin position="111"/>
        <end position="135"/>
    </location>
</feature>
<feature type="transmembrane region" description="Helical" evidence="1">
    <location>
        <begin position="9"/>
        <end position="30"/>
    </location>
</feature>
<feature type="transmembrane region" description="Helical" evidence="1">
    <location>
        <begin position="80"/>
        <end position="99"/>
    </location>
</feature>
<protein>
    <submittedName>
        <fullName evidence="2">Uncharacterized protein</fullName>
    </submittedName>
</protein>
<dbReference type="RefSeq" id="WP_005668459.1">
    <property type="nucleotide sequence ID" value="NZ_CP015231.1"/>
</dbReference>
<geneLocation type="plasmid" evidence="2 3">
    <name>unnamed1</name>
</geneLocation>
<feature type="transmembrane region" description="Helical" evidence="1">
    <location>
        <begin position="50"/>
        <end position="71"/>
    </location>
</feature>
<dbReference type="GeneID" id="28252306"/>
<keyword evidence="1" id="KW-0812">Transmembrane</keyword>
<name>A0A1B1A9F7_9RHOB</name>
<keyword evidence="2" id="KW-0614">Plasmid</keyword>
<dbReference type="Proteomes" id="UP000013243">
    <property type="component" value="Plasmid unnamed1"/>
</dbReference>
<dbReference type="OrthoDB" id="9899927at2"/>
<dbReference type="AlphaFoldDB" id="A0A1B1A9F7"/>
<proteinExistence type="predicted"/>
<gene>
    <name evidence="2" type="ORF">K529_020685</name>
</gene>
<dbReference type="EMBL" id="CP015231">
    <property type="protein sequence ID" value="ANP43176.1"/>
    <property type="molecule type" value="Genomic_DNA"/>
</dbReference>
<evidence type="ECO:0000313" key="2">
    <source>
        <dbReference type="EMBL" id="ANP43176.1"/>
    </source>
</evidence>
<evidence type="ECO:0000256" key="1">
    <source>
        <dbReference type="SAM" id="Phobius"/>
    </source>
</evidence>
<sequence length="151" mass="16443">MQLQSGKPILLWLIIIGYAIFAISGLSRTADILSMPMPKKRYPALLSNEIAYVFSLAGFLGSVVASAGVAISSFLRSRRAVGFTALFLASQVLVFLSVLEATAFGRTLPNFMFWTFFGYWGIVISVSTCAIVYLLKQKQGKLAAMTSTGRQ</sequence>
<dbReference type="KEGG" id="rmb:K529_020685"/>